<name>A0A836KEG0_LEIEN</name>
<dbReference type="KEGG" id="lenr:94170420"/>
<comment type="caution">
    <text evidence="4">The sequence shown here is derived from an EMBL/GenBank/DDBJ whole genome shotgun (WGS) entry which is preliminary data.</text>
</comment>
<feature type="chain" id="PRO_5032295432" evidence="3">
    <location>
        <begin position="46"/>
        <end position="377"/>
    </location>
</feature>
<dbReference type="Proteomes" id="UP000674179">
    <property type="component" value="Chromosome 30"/>
</dbReference>
<feature type="compositionally biased region" description="Polar residues" evidence="1">
    <location>
        <begin position="271"/>
        <end position="283"/>
    </location>
</feature>
<gene>
    <name evidence="4" type="ORF">CUR178_03174</name>
</gene>
<dbReference type="EMBL" id="JAFHKP010000030">
    <property type="protein sequence ID" value="KAG5473254.1"/>
    <property type="molecule type" value="Genomic_DNA"/>
</dbReference>
<organism evidence="4 5">
    <name type="scientific">Leishmania enriettii</name>
    <dbReference type="NCBI Taxonomy" id="5663"/>
    <lineage>
        <taxon>Eukaryota</taxon>
        <taxon>Discoba</taxon>
        <taxon>Euglenozoa</taxon>
        <taxon>Kinetoplastea</taxon>
        <taxon>Metakinetoplastina</taxon>
        <taxon>Trypanosomatida</taxon>
        <taxon>Trypanosomatidae</taxon>
        <taxon>Leishmaniinae</taxon>
        <taxon>Leishmania</taxon>
    </lineage>
</organism>
<sequence length="377" mass="40778">MASKEMDMGTPTLRSTSCPRALAPLLATGVLLLALLMVASAPANADLVEVPLCAEKHGFAGEFNDHFSIPVEKAPEVGEAIILIARAYPPALGFLLGQWLYLNATYRVSEGVQVSKTSNSYGILELSSVASNTNIDVRVVRVRVDGPVPFRFFSLFANSPVCHVAVAPDNSFIAPVPPKLAAEPQPPLTVYFKTVLPPTVNALVVRITSDGRTGQRFRSGNTTYTSGSVLHADSGGTVLIEYTPQPTNETVPYCFTEVSVSYGNWDDSDAARQSSSPTSDSNGSVPLSTLPPTPQPTSALRRLVWICLYLFLFYQVTVSVYNYRVRGNRDIMDIVPCAEFVAAGVRMVQLATLRGIGVAQRHKEGYDCLQNIDDPYA</sequence>
<keyword evidence="3" id="KW-0732">Signal</keyword>
<evidence type="ECO:0000313" key="5">
    <source>
        <dbReference type="Proteomes" id="UP000674179"/>
    </source>
</evidence>
<evidence type="ECO:0000256" key="3">
    <source>
        <dbReference type="SAM" id="SignalP"/>
    </source>
</evidence>
<feature type="transmembrane region" description="Helical" evidence="2">
    <location>
        <begin position="303"/>
        <end position="323"/>
    </location>
</feature>
<reference evidence="4 5" key="1">
    <citation type="submission" date="2021-02" db="EMBL/GenBank/DDBJ databases">
        <title>Leishmania (Mundinia) enrietti genome sequencing and assembly.</title>
        <authorList>
            <person name="Almutairi H."/>
            <person name="Gatherer D."/>
        </authorList>
    </citation>
    <scope>NUCLEOTIDE SEQUENCE [LARGE SCALE GENOMIC DNA]</scope>
    <source>
        <strain evidence="4">CUR178</strain>
    </source>
</reference>
<evidence type="ECO:0000256" key="1">
    <source>
        <dbReference type="SAM" id="MobiDB-lite"/>
    </source>
</evidence>
<dbReference type="OrthoDB" id="272737at2759"/>
<keyword evidence="2" id="KW-1133">Transmembrane helix</keyword>
<dbReference type="GeneID" id="94170420"/>
<proteinExistence type="predicted"/>
<dbReference type="AlphaFoldDB" id="A0A836KEG0"/>
<evidence type="ECO:0000313" key="4">
    <source>
        <dbReference type="EMBL" id="KAG5473254.1"/>
    </source>
</evidence>
<dbReference type="RefSeq" id="XP_067691013.1">
    <property type="nucleotide sequence ID" value="XM_067834910.1"/>
</dbReference>
<protein>
    <submittedName>
        <fullName evidence="4">Uncharacterized protein</fullName>
    </submittedName>
</protein>
<feature type="signal peptide" evidence="3">
    <location>
        <begin position="1"/>
        <end position="45"/>
    </location>
</feature>
<accession>A0A836KEG0</accession>
<keyword evidence="5" id="KW-1185">Reference proteome</keyword>
<keyword evidence="2" id="KW-0472">Membrane</keyword>
<evidence type="ECO:0000256" key="2">
    <source>
        <dbReference type="SAM" id="Phobius"/>
    </source>
</evidence>
<keyword evidence="2" id="KW-0812">Transmembrane</keyword>
<feature type="region of interest" description="Disordered" evidence="1">
    <location>
        <begin position="266"/>
        <end position="293"/>
    </location>
</feature>